<proteinExistence type="inferred from homology"/>
<dbReference type="EMBL" id="WSLF01000002">
    <property type="protein sequence ID" value="KAE9636266.1"/>
    <property type="molecule type" value="Genomic_DNA"/>
</dbReference>
<protein>
    <submittedName>
        <fullName evidence="6">HAMP domain-containing protein</fullName>
    </submittedName>
</protein>
<reference evidence="6 7" key="1">
    <citation type="submission" date="2019-12" db="EMBL/GenBank/DDBJ databases">
        <title>Defluviitalea raffinosedens, isolated from a biogas fermenter, genome sequencing and characterization.</title>
        <authorList>
            <person name="Rettenmaier R."/>
            <person name="Schneider M."/>
            <person name="Neuhaus K."/>
            <person name="Liebl W."/>
            <person name="Zverlov V."/>
        </authorList>
    </citation>
    <scope>NUCLEOTIDE SEQUENCE [LARGE SCALE GENOMIC DNA]</scope>
    <source>
        <strain evidence="6 7">249c-K6</strain>
    </source>
</reference>
<dbReference type="SMART" id="SM00304">
    <property type="entry name" value="HAMP"/>
    <property type="match status" value="2"/>
</dbReference>
<dbReference type="PANTHER" id="PTHR32089:SF114">
    <property type="entry name" value="METHYL-ACCEPTING CHEMOTAXIS PROTEIN MCPB"/>
    <property type="match status" value="1"/>
</dbReference>
<keyword evidence="1 3" id="KW-0807">Transducer</keyword>
<organism evidence="6 7">
    <name type="scientific">Defluviitalea raffinosedens</name>
    <dbReference type="NCBI Taxonomy" id="1450156"/>
    <lineage>
        <taxon>Bacteria</taxon>
        <taxon>Bacillati</taxon>
        <taxon>Bacillota</taxon>
        <taxon>Clostridia</taxon>
        <taxon>Lachnospirales</taxon>
        <taxon>Defluviitaleaceae</taxon>
        <taxon>Defluviitalea</taxon>
    </lineage>
</organism>
<dbReference type="CDD" id="cd06225">
    <property type="entry name" value="HAMP"/>
    <property type="match status" value="1"/>
</dbReference>
<dbReference type="PANTHER" id="PTHR32089">
    <property type="entry name" value="METHYL-ACCEPTING CHEMOTAXIS PROTEIN MCPB"/>
    <property type="match status" value="1"/>
</dbReference>
<dbReference type="Pfam" id="PF00672">
    <property type="entry name" value="HAMP"/>
    <property type="match status" value="1"/>
</dbReference>
<dbReference type="Proteomes" id="UP000483018">
    <property type="component" value="Unassembled WGS sequence"/>
</dbReference>
<name>A0A7C8HFW4_9FIRM</name>
<evidence type="ECO:0000256" key="1">
    <source>
        <dbReference type="ARBA" id="ARBA00023224"/>
    </source>
</evidence>
<feature type="domain" description="HAMP" evidence="5">
    <location>
        <begin position="14"/>
        <end position="66"/>
    </location>
</feature>
<dbReference type="PROSITE" id="PS50111">
    <property type="entry name" value="CHEMOTAXIS_TRANSDUC_2"/>
    <property type="match status" value="1"/>
</dbReference>
<gene>
    <name evidence="6" type="ORF">GND95_03875</name>
</gene>
<dbReference type="GO" id="GO:0016020">
    <property type="term" value="C:membrane"/>
    <property type="evidence" value="ECO:0007669"/>
    <property type="project" value="InterPro"/>
</dbReference>
<evidence type="ECO:0000313" key="7">
    <source>
        <dbReference type="Proteomes" id="UP000483018"/>
    </source>
</evidence>
<dbReference type="GO" id="GO:0007165">
    <property type="term" value="P:signal transduction"/>
    <property type="evidence" value="ECO:0007669"/>
    <property type="project" value="UniProtKB-KW"/>
</dbReference>
<evidence type="ECO:0000259" key="4">
    <source>
        <dbReference type="PROSITE" id="PS50111"/>
    </source>
</evidence>
<evidence type="ECO:0000259" key="5">
    <source>
        <dbReference type="PROSITE" id="PS50885"/>
    </source>
</evidence>
<sequence length="371" mass="40679">MILVVIFIAWRIANGITGPITNIVQLMEKASQGDLTVSSSYKSRNEIGRLSISFSNMITDVRDLIKKIDELCKQVFSSSEILSNTTEETTASIDSVGQAITAVATSANEQAKDIDDGAKEVSILSEEIEAISDQIYQSKEESQFIHEVNIKGLEAMNHLESKNGESNKVRKDIENIVEQLNQKIKEIDSIVETIMGISKQTNLLALNAAIEASRAGKEGQGFAVVAEEVRKLAEDTSKASNMVKEIILEIQKDVKKSQDAMVIFKDVSDEQSKAVAHSKDIFTEISKGVQVIVKRINDTAISLQKLKDGKDKVLLAMQNISAVSEETAASSQEVSASMEQQIAAAGKIRDLADELRKMAEQLSLAIHMFKF</sequence>
<dbReference type="AlphaFoldDB" id="A0A7C8HFW4"/>
<keyword evidence="7" id="KW-1185">Reference proteome</keyword>
<evidence type="ECO:0000256" key="3">
    <source>
        <dbReference type="PROSITE-ProRule" id="PRU00284"/>
    </source>
</evidence>
<comment type="similarity">
    <text evidence="2">Belongs to the methyl-accepting chemotaxis (MCP) protein family.</text>
</comment>
<comment type="caution">
    <text evidence="6">The sequence shown here is derived from an EMBL/GenBank/DDBJ whole genome shotgun (WGS) entry which is preliminary data.</text>
</comment>
<dbReference type="InterPro" id="IPR003660">
    <property type="entry name" value="HAMP_dom"/>
</dbReference>
<feature type="domain" description="Methyl-accepting transducer" evidence="4">
    <location>
        <begin position="85"/>
        <end position="342"/>
    </location>
</feature>
<dbReference type="SMART" id="SM00283">
    <property type="entry name" value="MA"/>
    <property type="match status" value="1"/>
</dbReference>
<evidence type="ECO:0000313" key="6">
    <source>
        <dbReference type="EMBL" id="KAE9636266.1"/>
    </source>
</evidence>
<dbReference type="PROSITE" id="PS50885">
    <property type="entry name" value="HAMP"/>
    <property type="match status" value="1"/>
</dbReference>
<dbReference type="Gene3D" id="1.10.287.950">
    <property type="entry name" value="Methyl-accepting chemotaxis protein"/>
    <property type="match status" value="1"/>
</dbReference>
<dbReference type="Gene3D" id="6.10.340.10">
    <property type="match status" value="1"/>
</dbReference>
<evidence type="ECO:0000256" key="2">
    <source>
        <dbReference type="ARBA" id="ARBA00029447"/>
    </source>
</evidence>
<dbReference type="InterPro" id="IPR004089">
    <property type="entry name" value="MCPsignal_dom"/>
</dbReference>
<accession>A0A7C8HFW4</accession>
<dbReference type="SUPFAM" id="SSF58104">
    <property type="entry name" value="Methyl-accepting chemotaxis protein (MCP) signaling domain"/>
    <property type="match status" value="1"/>
</dbReference>
<dbReference type="Pfam" id="PF00015">
    <property type="entry name" value="MCPsignal"/>
    <property type="match status" value="1"/>
</dbReference>